<dbReference type="InterPro" id="IPR007197">
    <property type="entry name" value="rSAM"/>
</dbReference>
<keyword evidence="3" id="KW-0949">S-adenosyl-L-methionine</keyword>
<dbReference type="GO" id="GO:0005737">
    <property type="term" value="C:cytoplasm"/>
    <property type="evidence" value="ECO:0007669"/>
    <property type="project" value="TreeGrafter"/>
</dbReference>
<dbReference type="SFLD" id="SFLDG01082">
    <property type="entry name" value="B12-binding_domain_containing"/>
    <property type="match status" value="1"/>
</dbReference>
<dbReference type="GO" id="GO:0046872">
    <property type="term" value="F:metal ion binding"/>
    <property type="evidence" value="ECO:0007669"/>
    <property type="project" value="UniProtKB-KW"/>
</dbReference>
<dbReference type="Proteomes" id="UP000556026">
    <property type="component" value="Unassembled WGS sequence"/>
</dbReference>
<evidence type="ECO:0000256" key="1">
    <source>
        <dbReference type="ARBA" id="ARBA00001966"/>
    </source>
</evidence>
<evidence type="ECO:0000256" key="4">
    <source>
        <dbReference type="ARBA" id="ARBA00022723"/>
    </source>
</evidence>
<dbReference type="PANTHER" id="PTHR11135:SF0">
    <property type="entry name" value="ELONGATOR COMPLEX PROTEIN 3"/>
    <property type="match status" value="1"/>
</dbReference>
<dbReference type="InterPro" id="IPR032432">
    <property type="entry name" value="Radical_SAM_C"/>
</dbReference>
<gene>
    <name evidence="8" type="ORF">GMST_24870</name>
</gene>
<protein>
    <submittedName>
        <fullName evidence="8">Radical SAM protein</fullName>
    </submittedName>
</protein>
<dbReference type="Pfam" id="PF16199">
    <property type="entry name" value="Radical_SAM_C"/>
    <property type="match status" value="1"/>
</dbReference>
<keyword evidence="6" id="KW-0411">Iron-sulfur</keyword>
<comment type="cofactor">
    <cofactor evidence="1">
        <name>[4Fe-4S] cluster</name>
        <dbReference type="ChEBI" id="CHEBI:49883"/>
    </cofactor>
</comment>
<dbReference type="RefSeq" id="WP_183354981.1">
    <property type="nucleotide sequence ID" value="NZ_BLXX01000007.1"/>
</dbReference>
<reference evidence="9" key="1">
    <citation type="submission" date="2020-06" db="EMBL/GenBank/DDBJ databases">
        <title>Draft genomic sequence of Geomonas sp. Red330.</title>
        <authorList>
            <person name="Itoh H."/>
            <person name="Zhenxing X."/>
            <person name="Ushijima N."/>
            <person name="Masuda Y."/>
            <person name="Shiratori Y."/>
            <person name="Senoo K."/>
        </authorList>
    </citation>
    <scope>NUCLEOTIDE SEQUENCE [LARGE SCALE GENOMIC DNA]</scope>
    <source>
        <strain evidence="9">Red330</strain>
    </source>
</reference>
<dbReference type="EMBL" id="BLXX01000007">
    <property type="protein sequence ID" value="GFO60162.1"/>
    <property type="molecule type" value="Genomic_DNA"/>
</dbReference>
<accession>A0A6V8MJN1</accession>
<keyword evidence="9" id="KW-1185">Reference proteome</keyword>
<keyword evidence="2" id="KW-0004">4Fe-4S</keyword>
<evidence type="ECO:0000256" key="3">
    <source>
        <dbReference type="ARBA" id="ARBA00022691"/>
    </source>
</evidence>
<keyword evidence="5" id="KW-0408">Iron</keyword>
<dbReference type="PANTHER" id="PTHR11135">
    <property type="entry name" value="HISTONE ACETYLTRANSFERASE-RELATED"/>
    <property type="match status" value="1"/>
</dbReference>
<dbReference type="Gene3D" id="3.80.30.20">
    <property type="entry name" value="tm_1862 like domain"/>
    <property type="match status" value="1"/>
</dbReference>
<comment type="caution">
    <text evidence="8">The sequence shown here is derived from an EMBL/GenBank/DDBJ whole genome shotgun (WGS) entry which is preliminary data.</text>
</comment>
<dbReference type="InterPro" id="IPR023404">
    <property type="entry name" value="rSAM_horseshoe"/>
</dbReference>
<evidence type="ECO:0000313" key="8">
    <source>
        <dbReference type="EMBL" id="GFO60162.1"/>
    </source>
</evidence>
<name>A0A6V8MJN1_9BACT</name>
<dbReference type="InterPro" id="IPR058240">
    <property type="entry name" value="rSAM_sf"/>
</dbReference>
<organism evidence="8 9">
    <name type="scientific">Geomonas silvestris</name>
    <dbReference type="NCBI Taxonomy" id="2740184"/>
    <lineage>
        <taxon>Bacteria</taxon>
        <taxon>Pseudomonadati</taxon>
        <taxon>Thermodesulfobacteriota</taxon>
        <taxon>Desulfuromonadia</taxon>
        <taxon>Geobacterales</taxon>
        <taxon>Geobacteraceae</taxon>
        <taxon>Geomonas</taxon>
    </lineage>
</organism>
<evidence type="ECO:0000256" key="5">
    <source>
        <dbReference type="ARBA" id="ARBA00023004"/>
    </source>
</evidence>
<dbReference type="SMART" id="SM00729">
    <property type="entry name" value="Elp3"/>
    <property type="match status" value="1"/>
</dbReference>
<feature type="domain" description="Radical SAM core" evidence="7">
    <location>
        <begin position="1"/>
        <end position="233"/>
    </location>
</feature>
<evidence type="ECO:0000256" key="6">
    <source>
        <dbReference type="ARBA" id="ARBA00023014"/>
    </source>
</evidence>
<dbReference type="PROSITE" id="PS51918">
    <property type="entry name" value="RADICAL_SAM"/>
    <property type="match status" value="1"/>
</dbReference>
<dbReference type="InterPro" id="IPR006638">
    <property type="entry name" value="Elp3/MiaA/NifB-like_rSAM"/>
</dbReference>
<evidence type="ECO:0000256" key="2">
    <source>
        <dbReference type="ARBA" id="ARBA00022485"/>
    </source>
</evidence>
<dbReference type="InterPro" id="IPR039661">
    <property type="entry name" value="ELP3"/>
</dbReference>
<dbReference type="SFLD" id="SFLDS00029">
    <property type="entry name" value="Radical_SAM"/>
    <property type="match status" value="1"/>
</dbReference>
<evidence type="ECO:0000259" key="7">
    <source>
        <dbReference type="PROSITE" id="PS51918"/>
    </source>
</evidence>
<dbReference type="CDD" id="cd01335">
    <property type="entry name" value="Radical_SAM"/>
    <property type="match status" value="1"/>
</dbReference>
<dbReference type="GO" id="GO:0003824">
    <property type="term" value="F:catalytic activity"/>
    <property type="evidence" value="ECO:0007669"/>
    <property type="project" value="InterPro"/>
</dbReference>
<dbReference type="Pfam" id="PF04055">
    <property type="entry name" value="Radical_SAM"/>
    <property type="match status" value="1"/>
</dbReference>
<evidence type="ECO:0000313" key="9">
    <source>
        <dbReference type="Proteomes" id="UP000556026"/>
    </source>
</evidence>
<dbReference type="AlphaFoldDB" id="A0A6V8MJN1"/>
<proteinExistence type="predicted"/>
<dbReference type="SFLD" id="SFLDG01086">
    <property type="entry name" value="elongater_protein-like"/>
    <property type="match status" value="1"/>
</dbReference>
<sequence length="347" mass="37822">MRPVVVPFFISHLGCPHRCIFCDQEKISGSRTALPDTQAILDKIEEFRASAPGRQLEVAFYGGSFTALPEEVQLKLLGAVQPYLAGGTVTSLRISTRPDAVDHAAGSLLKRMGVGTVELGVQSMNDEVLRLAGRGHGGRDSEQALATLKELGFRVGVQLMPGLPGDTLERSVASLKRVLQDKPSFLRIYPTVVVAGTELAELYRHGRYRPLALGEAVTWCKELLKLARQAGVPVVRLGLQPTEELETPGVILAGPFHPAFGQLVESEICFEVMASLLEGATPGSEVGFRAAPGRTSDLVGQRRCNLRRLAERFEVRILKVREDDTLGRDVIVLEGPHGERFRSLADR</sequence>
<keyword evidence="4" id="KW-0479">Metal-binding</keyword>
<dbReference type="SUPFAM" id="SSF102114">
    <property type="entry name" value="Radical SAM enzymes"/>
    <property type="match status" value="1"/>
</dbReference>
<dbReference type="GO" id="GO:0051539">
    <property type="term" value="F:4 iron, 4 sulfur cluster binding"/>
    <property type="evidence" value="ECO:0007669"/>
    <property type="project" value="UniProtKB-KW"/>
</dbReference>
<dbReference type="GO" id="GO:0002926">
    <property type="term" value="P:tRNA wobble base 5-methoxycarbonylmethyl-2-thiouridinylation"/>
    <property type="evidence" value="ECO:0007669"/>
    <property type="project" value="TreeGrafter"/>
</dbReference>